<gene>
    <name evidence="2" type="ORF">Triagg1_9116</name>
</gene>
<feature type="chain" id="PRO_5042214745" evidence="1">
    <location>
        <begin position="21"/>
        <end position="367"/>
    </location>
</feature>
<feature type="signal peptide" evidence="1">
    <location>
        <begin position="1"/>
        <end position="20"/>
    </location>
</feature>
<dbReference type="GeneID" id="87923943"/>
<keyword evidence="3" id="KW-1185">Reference proteome</keyword>
<organism evidence="2 3">
    <name type="scientific">Trichoderma aggressivum f. europaeum</name>
    <dbReference type="NCBI Taxonomy" id="173218"/>
    <lineage>
        <taxon>Eukaryota</taxon>
        <taxon>Fungi</taxon>
        <taxon>Dikarya</taxon>
        <taxon>Ascomycota</taxon>
        <taxon>Pezizomycotina</taxon>
        <taxon>Sordariomycetes</taxon>
        <taxon>Hypocreomycetidae</taxon>
        <taxon>Hypocreales</taxon>
        <taxon>Hypocreaceae</taxon>
        <taxon>Trichoderma</taxon>
    </lineage>
</organism>
<dbReference type="EMBL" id="JAWRVG010000049">
    <property type="protein sequence ID" value="KAK4064137.1"/>
    <property type="molecule type" value="Genomic_DNA"/>
</dbReference>
<protein>
    <submittedName>
        <fullName evidence="2">Uncharacterized protein</fullName>
    </submittedName>
</protein>
<name>A0AAE1I7C5_9HYPO</name>
<dbReference type="AlphaFoldDB" id="A0AAE1I7C5"/>
<keyword evidence="1" id="KW-0732">Signal</keyword>
<accession>A0AAE1I7C5</accession>
<sequence>MKTPTLAVLAALASLQAVAAQAIAGKTIWVDAATCDPWAKSNGFPSAAGPGGLFPAAFDIIDKMVIANSYRIYHPSTQSPTNIPASIAAWERYRLNSTYSALFGNNTATTSIPGGPLGVSDIASHLYGVHFVWGPGIGNPFLIVACDDAPYVSKNSSSGKFVYTDPYHHLPLELPGGSVINDGVTTPCARNGQSGYNNENEKNFNQNIILCTKNMKLPLGFTSNGPTTFASGTTLDVAGKTWLGAFYTQMSWTSGGVGVFGDYSLAYGYAASHAMRNDRHSIFNPDSHKFYNFAQLLDGLFWGSGVGQTSQQEYASLQKTAAGRALIAAFGLTNIAVPARGVNWAAASGWVPPSLENSPGIVGIPRA</sequence>
<evidence type="ECO:0000313" key="2">
    <source>
        <dbReference type="EMBL" id="KAK4064137.1"/>
    </source>
</evidence>
<evidence type="ECO:0000313" key="3">
    <source>
        <dbReference type="Proteomes" id="UP001273209"/>
    </source>
</evidence>
<comment type="caution">
    <text evidence="2">The sequence shown here is derived from an EMBL/GenBank/DDBJ whole genome shotgun (WGS) entry which is preliminary data.</text>
</comment>
<reference evidence="2" key="1">
    <citation type="submission" date="2023-11" db="EMBL/GenBank/DDBJ databases">
        <title>The genome sequences of three competitors of mushroom-forming fungi.</title>
        <authorList>
            <person name="Beijen E."/>
            <person name="Ohm R.A."/>
        </authorList>
    </citation>
    <scope>NUCLEOTIDE SEQUENCE</scope>
    <source>
        <strain evidence="2">CBS 100526</strain>
    </source>
</reference>
<proteinExistence type="predicted"/>
<evidence type="ECO:0000256" key="1">
    <source>
        <dbReference type="SAM" id="SignalP"/>
    </source>
</evidence>
<dbReference type="RefSeq" id="XP_062751889.1">
    <property type="nucleotide sequence ID" value="XM_062904038.1"/>
</dbReference>
<dbReference type="Proteomes" id="UP001273209">
    <property type="component" value="Unassembled WGS sequence"/>
</dbReference>